<dbReference type="GeneID" id="103022697"/>
<evidence type="ECO:0000313" key="7">
    <source>
        <dbReference type="Proteomes" id="UP000694621"/>
    </source>
</evidence>
<dbReference type="SUPFAM" id="SSF50729">
    <property type="entry name" value="PH domain-like"/>
    <property type="match status" value="1"/>
</dbReference>
<dbReference type="SMART" id="SM00233">
    <property type="entry name" value="PH"/>
    <property type="match status" value="1"/>
</dbReference>
<evidence type="ECO:0000313" key="5">
    <source>
        <dbReference type="EMBL" id="KAG9283142.1"/>
    </source>
</evidence>
<protein>
    <submittedName>
        <fullName evidence="5 6">T-cell activation Rho GTPase-activating protein-like</fullName>
    </submittedName>
</protein>
<dbReference type="Proteomes" id="UP000752171">
    <property type="component" value="Unassembled WGS sequence"/>
</dbReference>
<reference evidence="6" key="2">
    <citation type="submission" date="2025-05" db="UniProtKB">
        <authorList>
            <consortium name="Ensembl"/>
        </authorList>
    </citation>
    <scope>IDENTIFICATION</scope>
</reference>
<accession>A0A8B9LNY9</accession>
<feature type="domain" description="Rho-GAP" evidence="4">
    <location>
        <begin position="278"/>
        <end position="458"/>
    </location>
</feature>
<dbReference type="PANTHER" id="PTHR23179:SF26">
    <property type="entry name" value="T-CELL ACTIVATION RHO GTPASE-ACTIVATING PROTEIN"/>
    <property type="match status" value="1"/>
</dbReference>
<dbReference type="Gene3D" id="1.10.555.10">
    <property type="entry name" value="Rho GTPase activation protein"/>
    <property type="match status" value="1"/>
</dbReference>
<dbReference type="InterPro" id="IPR000198">
    <property type="entry name" value="RhoGAP_dom"/>
</dbReference>
<dbReference type="Pfam" id="PF22286">
    <property type="entry name" value="RHG20_PH"/>
    <property type="match status" value="1"/>
</dbReference>
<feature type="region of interest" description="Disordered" evidence="3">
    <location>
        <begin position="652"/>
        <end position="676"/>
    </location>
</feature>
<keyword evidence="1" id="KW-0343">GTPase activation</keyword>
<dbReference type="PROSITE" id="PS50238">
    <property type="entry name" value="RHOGAP"/>
    <property type="match status" value="1"/>
</dbReference>
<feature type="region of interest" description="Disordered" evidence="3">
    <location>
        <begin position="717"/>
        <end position="736"/>
    </location>
</feature>
<dbReference type="CDD" id="cd04402">
    <property type="entry name" value="RhoGAP_ARHGAP20"/>
    <property type="match status" value="1"/>
</dbReference>
<gene>
    <name evidence="6" type="primary">tagapb</name>
    <name evidence="5" type="synonym">ARHGAP20</name>
    <name evidence="5" type="ORF">AMEX_G1880</name>
</gene>
<feature type="compositionally biased region" description="Acidic residues" evidence="3">
    <location>
        <begin position="719"/>
        <end position="731"/>
    </location>
</feature>
<keyword evidence="2" id="KW-0597">Phosphoprotein</keyword>
<dbReference type="Proteomes" id="UP000694621">
    <property type="component" value="Unplaced"/>
</dbReference>
<evidence type="ECO:0000256" key="3">
    <source>
        <dbReference type="SAM" id="MobiDB-lite"/>
    </source>
</evidence>
<dbReference type="GO" id="GO:0007165">
    <property type="term" value="P:signal transduction"/>
    <property type="evidence" value="ECO:0007669"/>
    <property type="project" value="InterPro"/>
</dbReference>
<evidence type="ECO:0000313" key="6">
    <source>
        <dbReference type="Ensembl" id="ENSAMXP00005053074.1"/>
    </source>
</evidence>
<dbReference type="InterPro" id="IPR001849">
    <property type="entry name" value="PH_domain"/>
</dbReference>
<feature type="region of interest" description="Disordered" evidence="3">
    <location>
        <begin position="470"/>
        <end position="510"/>
    </location>
</feature>
<evidence type="ECO:0000256" key="2">
    <source>
        <dbReference type="ARBA" id="ARBA00022553"/>
    </source>
</evidence>
<evidence type="ECO:0000313" key="8">
    <source>
        <dbReference type="Proteomes" id="UP000752171"/>
    </source>
</evidence>
<dbReference type="Gene3D" id="2.30.29.30">
    <property type="entry name" value="Pleckstrin-homology domain (PH domain)/Phosphotyrosine-binding domain (PTB)"/>
    <property type="match status" value="1"/>
</dbReference>
<dbReference type="Pfam" id="PF00620">
    <property type="entry name" value="RhoGAP"/>
    <property type="match status" value="1"/>
</dbReference>
<dbReference type="PANTHER" id="PTHR23179">
    <property type="entry name" value="T-CELL ACTIVATION RHO GTPASE ACTIVATING PROTEIN-RELATED"/>
    <property type="match status" value="1"/>
</dbReference>
<dbReference type="Ensembl" id="ENSAMXT00005057407.1">
    <property type="protein sequence ID" value="ENSAMXP00005053074.1"/>
    <property type="gene ID" value="ENSAMXG00005023810.1"/>
</dbReference>
<sequence>MRRGSYDDVTAPIQPHMRSLAQRRRSAPTLVFGKALGMSWSPIREEAPYPMTVEQSPFVLGLSTEDSELLLDDTVQLTEGLKTRERHLFLLTDVLVIAKLKSCASYRLKHRVDLKDLWVCALKSEDDEVEDEDGEIDVKTTILLVWSVSLCLVSFSSPEVKERWLDTLHRKAREARQKAGCCSPPHSVLMKVLSSTITNKTLTGGGMDSVIELSLQGNGISALQKELCKQEPQPEPSMDHEGSTGSKKSIFPFRLKRSSTVSGLPTRSEKRKSLLFGQPLSRDAPLPKPITDVLVLLCRKGPSTEGVFRTTCNSRNLNAVREQLDSGTEVDMEALPVTLLVGLLKTFLKELPGSLLVADHYDKWVEALEKEEMEEKCHEMRRMVEKLPEANGLLLQYVLCLLHHIAQRSKSNKMDTKNLAVCIAPTLLQDSSQMMEVNKVEKVTNLTQFLIENCCKILGEKILSLLRDPEEEELGDNSDSMSSHQHDSAYDSTDPDGDGDSAEALGPQEDEKGALGNCQIRIECTHVASCSSDAIFETFTKPFNRRCSEPSILSSAAIKNLRGLARSQDDCSCPREEYTDQPLKKQVSDDSFLHPQCCYRSLTRKLAGSLNMDAAVSVSAPISKACSCSSSFSLESAASNVSETSVFMVATSPLPSPASPRKSQTTSKPRAEAVKADLDVRRHSSPFKRAKSLGNFSTTRGSTKKVDCQKDTAFSCETLQEDSQNETEAPDEPMRRQRPLSAIEVFQHVDSRTPSGLPTYEQAVLSGALPAPPQYRKMTVYEAIEQGRKSRPMSMNDYILDSTPASQFMDSIAHSIDNNVGQQGSFRQRAMSESVARTRFEKVSRRCSQPVFEEFSYAKESYV</sequence>
<dbReference type="InterPro" id="IPR047886">
    <property type="entry name" value="ARHGAP20-like_RhoGAP"/>
</dbReference>
<proteinExistence type="predicted"/>
<dbReference type="AlphaFoldDB" id="A0A8B9LNY9"/>
<dbReference type="InterPro" id="IPR011993">
    <property type="entry name" value="PH-like_dom_sf"/>
</dbReference>
<dbReference type="SMART" id="SM00324">
    <property type="entry name" value="RhoGAP"/>
    <property type="match status" value="1"/>
</dbReference>
<dbReference type="InterPro" id="IPR047887">
    <property type="entry name" value="ARHGAP20_PH"/>
</dbReference>
<dbReference type="SUPFAM" id="SSF48350">
    <property type="entry name" value="GTPase activation domain, GAP"/>
    <property type="match status" value="1"/>
</dbReference>
<dbReference type="EMBL" id="JAICCE010000001">
    <property type="protein sequence ID" value="KAG9283142.1"/>
    <property type="molecule type" value="Genomic_DNA"/>
</dbReference>
<dbReference type="GO" id="GO:0035023">
    <property type="term" value="P:regulation of Rho protein signal transduction"/>
    <property type="evidence" value="ECO:0007669"/>
    <property type="project" value="InterPro"/>
</dbReference>
<evidence type="ECO:0000259" key="4">
    <source>
        <dbReference type="PROSITE" id="PS50238"/>
    </source>
</evidence>
<dbReference type="InterPro" id="IPR008936">
    <property type="entry name" value="Rho_GTPase_activation_prot"/>
</dbReference>
<reference evidence="5 8" key="1">
    <citation type="submission" date="2021-07" db="EMBL/GenBank/DDBJ databases">
        <authorList>
            <person name="Imarazene B."/>
            <person name="Zahm M."/>
            <person name="Klopp C."/>
            <person name="Cabau C."/>
            <person name="Beille S."/>
            <person name="Jouanno E."/>
            <person name="Castinel A."/>
            <person name="Lluch J."/>
            <person name="Gil L."/>
            <person name="Kuchtly C."/>
            <person name="Lopez Roques C."/>
            <person name="Donnadieu C."/>
            <person name="Parrinello H."/>
            <person name="Journot L."/>
            <person name="Du K."/>
            <person name="Schartl M."/>
            <person name="Retaux S."/>
            <person name="Guiguen Y."/>
        </authorList>
    </citation>
    <scope>NUCLEOTIDE SEQUENCE [LARGE SCALE GENOMIC DNA]</scope>
    <source>
        <strain evidence="5">Pach_M1</strain>
        <tissue evidence="5">Testis</tissue>
    </source>
</reference>
<organism evidence="6 7">
    <name type="scientific">Astyanax mexicanus</name>
    <name type="common">Blind cave fish</name>
    <name type="synonym">Astyanax fasciatus mexicanus</name>
    <dbReference type="NCBI Taxonomy" id="7994"/>
    <lineage>
        <taxon>Eukaryota</taxon>
        <taxon>Metazoa</taxon>
        <taxon>Chordata</taxon>
        <taxon>Craniata</taxon>
        <taxon>Vertebrata</taxon>
        <taxon>Euteleostomi</taxon>
        <taxon>Actinopterygii</taxon>
        <taxon>Neopterygii</taxon>
        <taxon>Teleostei</taxon>
        <taxon>Ostariophysi</taxon>
        <taxon>Characiformes</taxon>
        <taxon>Characoidei</taxon>
        <taxon>Acestrorhamphidae</taxon>
        <taxon>Acestrorhamphinae</taxon>
        <taxon>Astyanax</taxon>
    </lineage>
</organism>
<dbReference type="GO" id="GO:0005096">
    <property type="term" value="F:GTPase activator activity"/>
    <property type="evidence" value="ECO:0007669"/>
    <property type="project" value="UniProtKB-KW"/>
</dbReference>
<evidence type="ECO:0000256" key="1">
    <source>
        <dbReference type="ARBA" id="ARBA00022468"/>
    </source>
</evidence>
<name>A0A8B9LNY9_ASTMX</name>